<proteinExistence type="inferred from homology"/>
<evidence type="ECO:0000256" key="4">
    <source>
        <dbReference type="ARBA" id="ARBA00022771"/>
    </source>
</evidence>
<dbReference type="Proteomes" id="UP000801492">
    <property type="component" value="Unassembled WGS sequence"/>
</dbReference>
<dbReference type="SMART" id="SM00184">
    <property type="entry name" value="RING"/>
    <property type="match status" value="1"/>
</dbReference>
<dbReference type="Pfam" id="PF00653">
    <property type="entry name" value="BIR"/>
    <property type="match status" value="3"/>
</dbReference>
<dbReference type="InterPro" id="IPR050784">
    <property type="entry name" value="IAP"/>
</dbReference>
<name>A0A8K0DDJ7_IGNLU</name>
<organism evidence="9 10">
    <name type="scientific">Ignelater luminosus</name>
    <name type="common">Cucubano</name>
    <name type="synonym">Pyrophorus luminosus</name>
    <dbReference type="NCBI Taxonomy" id="2038154"/>
    <lineage>
        <taxon>Eukaryota</taxon>
        <taxon>Metazoa</taxon>
        <taxon>Ecdysozoa</taxon>
        <taxon>Arthropoda</taxon>
        <taxon>Hexapoda</taxon>
        <taxon>Insecta</taxon>
        <taxon>Pterygota</taxon>
        <taxon>Neoptera</taxon>
        <taxon>Endopterygota</taxon>
        <taxon>Coleoptera</taxon>
        <taxon>Polyphaga</taxon>
        <taxon>Elateriformia</taxon>
        <taxon>Elateroidea</taxon>
        <taxon>Elateridae</taxon>
        <taxon>Agrypninae</taxon>
        <taxon>Pyrophorini</taxon>
        <taxon>Ignelater</taxon>
    </lineage>
</organism>
<evidence type="ECO:0000256" key="2">
    <source>
        <dbReference type="ARBA" id="ARBA00022703"/>
    </source>
</evidence>
<evidence type="ECO:0000256" key="7">
    <source>
        <dbReference type="SAM" id="MobiDB-lite"/>
    </source>
</evidence>
<dbReference type="InterPro" id="IPR001841">
    <property type="entry name" value="Znf_RING"/>
</dbReference>
<dbReference type="PROSITE" id="PS50143">
    <property type="entry name" value="BIR_REPEAT_2"/>
    <property type="match status" value="3"/>
</dbReference>
<dbReference type="GO" id="GO:0031625">
    <property type="term" value="F:ubiquitin protein ligase binding"/>
    <property type="evidence" value="ECO:0007669"/>
    <property type="project" value="UniProtKB-ARBA"/>
</dbReference>
<dbReference type="PROSITE" id="PS01282">
    <property type="entry name" value="BIR_REPEAT_1"/>
    <property type="match status" value="2"/>
</dbReference>
<evidence type="ECO:0000256" key="3">
    <source>
        <dbReference type="ARBA" id="ARBA00022723"/>
    </source>
</evidence>
<reference evidence="9" key="1">
    <citation type="submission" date="2019-08" db="EMBL/GenBank/DDBJ databases">
        <title>The genome of the North American firefly Photinus pyralis.</title>
        <authorList>
            <consortium name="Photinus pyralis genome working group"/>
            <person name="Fallon T.R."/>
            <person name="Sander Lower S.E."/>
            <person name="Weng J.-K."/>
        </authorList>
    </citation>
    <scope>NUCLEOTIDE SEQUENCE</scope>
    <source>
        <strain evidence="9">TRF0915ILg1</strain>
        <tissue evidence="9">Whole body</tissue>
    </source>
</reference>
<keyword evidence="10" id="KW-1185">Reference proteome</keyword>
<dbReference type="GO" id="GO:0006915">
    <property type="term" value="P:apoptotic process"/>
    <property type="evidence" value="ECO:0007669"/>
    <property type="project" value="UniProtKB-KW"/>
</dbReference>
<gene>
    <name evidence="9" type="ORF">ILUMI_01899</name>
</gene>
<dbReference type="GO" id="GO:0005634">
    <property type="term" value="C:nucleus"/>
    <property type="evidence" value="ECO:0007669"/>
    <property type="project" value="TreeGrafter"/>
</dbReference>
<dbReference type="GO" id="GO:0031398">
    <property type="term" value="P:positive regulation of protein ubiquitination"/>
    <property type="evidence" value="ECO:0007669"/>
    <property type="project" value="TreeGrafter"/>
</dbReference>
<dbReference type="Pfam" id="PF13920">
    <property type="entry name" value="zf-C3HC4_3"/>
    <property type="match status" value="1"/>
</dbReference>
<keyword evidence="4 6" id="KW-0863">Zinc-finger</keyword>
<dbReference type="GO" id="GO:0061630">
    <property type="term" value="F:ubiquitin protein ligase activity"/>
    <property type="evidence" value="ECO:0007669"/>
    <property type="project" value="TreeGrafter"/>
</dbReference>
<dbReference type="FunFam" id="3.30.40.10:FF:000184">
    <property type="entry name" value="Baculoviral IAP repeat containing 2"/>
    <property type="match status" value="1"/>
</dbReference>
<dbReference type="FunFam" id="1.10.1170.10:FF:000002">
    <property type="entry name" value="Baculoviral IAP repeat containing 7"/>
    <property type="match status" value="1"/>
</dbReference>
<dbReference type="GO" id="GO:0043066">
    <property type="term" value="P:negative regulation of apoptotic process"/>
    <property type="evidence" value="ECO:0007669"/>
    <property type="project" value="TreeGrafter"/>
</dbReference>
<evidence type="ECO:0000256" key="1">
    <source>
        <dbReference type="ARBA" id="ARBA00006672"/>
    </source>
</evidence>
<dbReference type="OrthoDB" id="774873at2759"/>
<comment type="similarity">
    <text evidence="1">Belongs to the IAP family.</text>
</comment>
<dbReference type="GO" id="GO:0022416">
    <property type="term" value="P:chaeta development"/>
    <property type="evidence" value="ECO:0007669"/>
    <property type="project" value="UniProtKB-ARBA"/>
</dbReference>
<dbReference type="Gene3D" id="3.30.40.10">
    <property type="entry name" value="Zinc/RING finger domain, C3HC4 (zinc finger)"/>
    <property type="match status" value="1"/>
</dbReference>
<dbReference type="GO" id="GO:0089720">
    <property type="term" value="F:caspase binding"/>
    <property type="evidence" value="ECO:0007669"/>
    <property type="project" value="UniProtKB-ARBA"/>
</dbReference>
<evidence type="ECO:0000256" key="5">
    <source>
        <dbReference type="ARBA" id="ARBA00022833"/>
    </source>
</evidence>
<dbReference type="GO" id="GO:0005829">
    <property type="term" value="C:cytosol"/>
    <property type="evidence" value="ECO:0007669"/>
    <property type="project" value="UniProtKB-ARBA"/>
</dbReference>
<sequence>MNIEENRLQTFTTWPADAVVSPIRIAKAGFYSLHQNLTVECFCCGLQISEWNYGDQVMARHRQLRPNCPFVIDPSTSGNVPNISQSTSHTENVIVSTPDSVDSPSNSHSLMHEAVRLQSFENWPVSHIVTPENLARAGFYYLRERDKTKCAFCDGIVVSWEVGDDPDREHKRHFPRCSFVQSVINPRLERLALEEPENGNTNRNPPLSNLSIISQNNLQELGINAHRGPKKSKYATLESRLRTFASWPDDLIQTPDALAQAGFYYEGSGDQVRCFHCDGGLRHWDPQDDPWTEHARWFPKCAYVQLVKGRDFIAACAFETGVAENSDEETRKCSRTLQRREVSEREIQMHMLTPEVITALNVGLHVGRVKQAIKEKLERTGTGFSTADAVIEATLNLQHEEEDSVDTHISDEVTRVLSNAIEQSLNRNEQPNQPSEKPVPLQPKPSPVQNNSSDSTQRLGKVLTLEEENRLLKEERLCKICMDIEVGIVFLPCGHLASCVNCAPNLQDCPVCRSAIKATVRTFFS</sequence>
<keyword evidence="2" id="KW-0053">Apoptosis</keyword>
<comment type="caution">
    <text evidence="9">The sequence shown here is derived from an EMBL/GenBank/DDBJ whole genome shotgun (WGS) entry which is preliminary data.</text>
</comment>
<evidence type="ECO:0000259" key="8">
    <source>
        <dbReference type="PROSITE" id="PS50089"/>
    </source>
</evidence>
<dbReference type="GO" id="GO:0070936">
    <property type="term" value="P:protein K48-linked ubiquitination"/>
    <property type="evidence" value="ECO:0007669"/>
    <property type="project" value="UniProtKB-ARBA"/>
</dbReference>
<dbReference type="GO" id="GO:0043027">
    <property type="term" value="F:cysteine-type endopeptidase inhibitor activity involved in apoptotic process"/>
    <property type="evidence" value="ECO:0007669"/>
    <property type="project" value="UniProtKB-ARBA"/>
</dbReference>
<dbReference type="SMART" id="SM00238">
    <property type="entry name" value="BIR"/>
    <property type="match status" value="3"/>
</dbReference>
<keyword evidence="3" id="KW-0479">Metal-binding</keyword>
<dbReference type="GO" id="GO:0004869">
    <property type="term" value="F:cysteine-type endopeptidase inhibitor activity"/>
    <property type="evidence" value="ECO:0007669"/>
    <property type="project" value="UniProtKB-ARBA"/>
</dbReference>
<dbReference type="PANTHER" id="PTHR10044">
    <property type="entry name" value="INHIBITOR OF APOPTOSIS"/>
    <property type="match status" value="1"/>
</dbReference>
<feature type="compositionally biased region" description="Polar residues" evidence="7">
    <location>
        <begin position="425"/>
        <end position="435"/>
    </location>
</feature>
<accession>A0A8K0DDJ7</accession>
<feature type="compositionally biased region" description="Polar residues" evidence="7">
    <location>
        <begin position="447"/>
        <end position="458"/>
    </location>
</feature>
<dbReference type="AlphaFoldDB" id="A0A8K0DDJ7"/>
<dbReference type="InterPro" id="IPR001370">
    <property type="entry name" value="BIR_rpt"/>
</dbReference>
<dbReference type="CDD" id="cd00022">
    <property type="entry name" value="BIR"/>
    <property type="match status" value="3"/>
</dbReference>
<dbReference type="PANTHER" id="PTHR10044:SF139">
    <property type="entry name" value="DEATH-ASSOCIATED INHIBITOR OF APOPTOSIS 2"/>
    <property type="match status" value="1"/>
</dbReference>
<dbReference type="InterPro" id="IPR013083">
    <property type="entry name" value="Znf_RING/FYVE/PHD"/>
</dbReference>
<evidence type="ECO:0000313" key="9">
    <source>
        <dbReference type="EMBL" id="KAF2904280.1"/>
    </source>
</evidence>
<dbReference type="PROSITE" id="PS50089">
    <property type="entry name" value="ZF_RING_2"/>
    <property type="match status" value="1"/>
</dbReference>
<dbReference type="FunFam" id="1.10.1170.10:FF:000003">
    <property type="entry name" value="E3 ubiquitin-protein ligase XIAP"/>
    <property type="match status" value="1"/>
</dbReference>
<dbReference type="EMBL" id="VTPC01000803">
    <property type="protein sequence ID" value="KAF2904280.1"/>
    <property type="molecule type" value="Genomic_DNA"/>
</dbReference>
<dbReference type="Gene3D" id="1.10.1170.10">
    <property type="entry name" value="Inhibitor Of Apoptosis Protein (2mihbC-IAP-1), Chain A"/>
    <property type="match status" value="3"/>
</dbReference>
<dbReference type="GO" id="GO:0048471">
    <property type="term" value="C:perinuclear region of cytoplasm"/>
    <property type="evidence" value="ECO:0007669"/>
    <property type="project" value="UniProtKB-ARBA"/>
</dbReference>
<dbReference type="GO" id="GO:0051726">
    <property type="term" value="P:regulation of cell cycle"/>
    <property type="evidence" value="ECO:0007669"/>
    <property type="project" value="TreeGrafter"/>
</dbReference>
<dbReference type="SUPFAM" id="SSF57924">
    <property type="entry name" value="Inhibitor of apoptosis (IAP) repeat"/>
    <property type="match status" value="3"/>
</dbReference>
<keyword evidence="5" id="KW-0862">Zinc</keyword>
<evidence type="ECO:0000313" key="10">
    <source>
        <dbReference type="Proteomes" id="UP000801492"/>
    </source>
</evidence>
<dbReference type="CDD" id="cd16713">
    <property type="entry name" value="RING-HC_BIRC2_3_7"/>
    <property type="match status" value="1"/>
</dbReference>
<dbReference type="GO" id="GO:0008270">
    <property type="term" value="F:zinc ion binding"/>
    <property type="evidence" value="ECO:0007669"/>
    <property type="project" value="UniProtKB-KW"/>
</dbReference>
<protein>
    <recommendedName>
        <fullName evidence="8">RING-type domain-containing protein</fullName>
    </recommendedName>
</protein>
<dbReference type="Gene3D" id="1.10.8.10">
    <property type="entry name" value="DNA helicase RuvA subunit, C-terminal domain"/>
    <property type="match status" value="1"/>
</dbReference>
<evidence type="ECO:0000256" key="6">
    <source>
        <dbReference type="PROSITE-ProRule" id="PRU00175"/>
    </source>
</evidence>
<feature type="region of interest" description="Disordered" evidence="7">
    <location>
        <begin position="425"/>
        <end position="460"/>
    </location>
</feature>
<feature type="domain" description="RING-type" evidence="8">
    <location>
        <begin position="478"/>
        <end position="513"/>
    </location>
</feature>